<protein>
    <submittedName>
        <fullName evidence="2">Uncharacterized protein</fullName>
    </submittedName>
</protein>
<organism evidence="2 3">
    <name type="scientific">Myxococcus stipitatus (strain DSM 14675 / JCM 12634 / Mx s8)</name>
    <dbReference type="NCBI Taxonomy" id="1278073"/>
    <lineage>
        <taxon>Bacteria</taxon>
        <taxon>Pseudomonadati</taxon>
        <taxon>Myxococcota</taxon>
        <taxon>Myxococcia</taxon>
        <taxon>Myxococcales</taxon>
        <taxon>Cystobacterineae</taxon>
        <taxon>Myxococcaceae</taxon>
        <taxon>Myxococcus</taxon>
    </lineage>
</organism>
<dbReference type="KEGG" id="msd:MYSTI_02112"/>
<proteinExistence type="predicted"/>
<dbReference type="STRING" id="1278073.MYSTI_02112"/>
<keyword evidence="3" id="KW-1185">Reference proteome</keyword>
<sequence length="167" mass="17731">MSQFLPGDGGTCRQARAAAPEEPPSSDDTLPEDGWHAPCSVARRRISRLPFLESSMKPSRLLPFLALSLCLSSGAALADTATCVPSQVGVFTNRIHVRCSASVAGGIWFFAVPTTDAAHTNRMLSLLTSALVGGRSMTIDYNPSSTAGTSIGCQSNDCRLLNYAMMY</sequence>
<gene>
    <name evidence="2" type="ordered locus">MYSTI_02112</name>
</gene>
<dbReference type="AlphaFoldDB" id="L7U3W9"/>
<evidence type="ECO:0000313" key="2">
    <source>
        <dbReference type="EMBL" id="AGC43441.1"/>
    </source>
</evidence>
<reference evidence="2 3" key="1">
    <citation type="journal article" date="2013" name="Genome Announc.">
        <title>Complete genome sequence of Myxococcus stipitatus strain DSM 14675, a fruiting myxobacterium.</title>
        <authorList>
            <person name="Huntley S."/>
            <person name="Kneip S."/>
            <person name="Treuner-Lange A."/>
            <person name="Sogaard-Andersen L."/>
        </authorList>
    </citation>
    <scope>NUCLEOTIDE SEQUENCE [LARGE SCALE GENOMIC DNA]</scope>
    <source>
        <strain evidence="3">DSM 14675 / JCM 12634 / Mx s8</strain>
    </source>
</reference>
<evidence type="ECO:0000313" key="3">
    <source>
        <dbReference type="Proteomes" id="UP000011131"/>
    </source>
</evidence>
<accession>L7U3W9</accession>
<dbReference type="PATRIC" id="fig|1278073.3.peg.2151"/>
<dbReference type="EMBL" id="CP004025">
    <property type="protein sequence ID" value="AGC43441.1"/>
    <property type="molecule type" value="Genomic_DNA"/>
</dbReference>
<evidence type="ECO:0000256" key="1">
    <source>
        <dbReference type="SAM" id="MobiDB-lite"/>
    </source>
</evidence>
<name>L7U3W9_MYXSD</name>
<dbReference type="Proteomes" id="UP000011131">
    <property type="component" value="Chromosome"/>
</dbReference>
<feature type="region of interest" description="Disordered" evidence="1">
    <location>
        <begin position="1"/>
        <end position="34"/>
    </location>
</feature>
<dbReference type="HOGENOM" id="CLU_1592813_0_0_7"/>